<dbReference type="AlphaFoldDB" id="A0A7H0HG04"/>
<gene>
    <name evidence="1" type="ORF">H9L24_00025</name>
</gene>
<reference evidence="1 2" key="1">
    <citation type="submission" date="2020-08" db="EMBL/GenBank/DDBJ databases">
        <title>Genome sequence of Acidovorax monticola KACC 19171T.</title>
        <authorList>
            <person name="Hyun D.-W."/>
            <person name="Bae J.-W."/>
        </authorList>
    </citation>
    <scope>NUCLEOTIDE SEQUENCE [LARGE SCALE GENOMIC DNA]</scope>
    <source>
        <strain evidence="1 2">KACC 19171</strain>
    </source>
</reference>
<evidence type="ECO:0000313" key="1">
    <source>
        <dbReference type="EMBL" id="QNP59470.1"/>
    </source>
</evidence>
<dbReference type="Proteomes" id="UP000516057">
    <property type="component" value="Chromosome"/>
</dbReference>
<evidence type="ECO:0008006" key="3">
    <source>
        <dbReference type="Google" id="ProtNLM"/>
    </source>
</evidence>
<dbReference type="Gene3D" id="1.25.40.10">
    <property type="entry name" value="Tetratricopeptide repeat domain"/>
    <property type="match status" value="1"/>
</dbReference>
<dbReference type="EMBL" id="CP060790">
    <property type="protein sequence ID" value="QNP59470.1"/>
    <property type="molecule type" value="Genomic_DNA"/>
</dbReference>
<accession>A0A7H0HG04</accession>
<organism evidence="1 2">
    <name type="scientific">Paenacidovorax monticola</name>
    <dbReference type="NCBI Taxonomy" id="1926868"/>
    <lineage>
        <taxon>Bacteria</taxon>
        <taxon>Pseudomonadati</taxon>
        <taxon>Pseudomonadota</taxon>
        <taxon>Betaproteobacteria</taxon>
        <taxon>Burkholderiales</taxon>
        <taxon>Comamonadaceae</taxon>
        <taxon>Paenacidovorax</taxon>
    </lineage>
</organism>
<dbReference type="KEGG" id="amon:H9L24_00025"/>
<dbReference type="RefSeq" id="WP_187736453.1">
    <property type="nucleotide sequence ID" value="NZ_CP060790.1"/>
</dbReference>
<dbReference type="InterPro" id="IPR011990">
    <property type="entry name" value="TPR-like_helical_dom_sf"/>
</dbReference>
<sequence length="247" mass="27286">MSRQPLKISNQLIDELRAAYQSDEPVDQFTLRRLAHEVEKLLPVDATSAYLGKALLAVLNRNIAEAKRHAANYLKLDGSAAAFANAAIIYRRIGESSSAATCFIEAHARAEQDTEFVENIAFELSCLGRYAAAEKMLMQLNHKTATAEELLSSIRDDMARFAEADIDLSDVQAQLDIAYGVAQAHNVAPTAYGLQASSDEGRRSILISLHINGDEEQEYSLEYQLGEKLSALPNWAPERLNVAFESR</sequence>
<keyword evidence="2" id="KW-1185">Reference proteome</keyword>
<evidence type="ECO:0000313" key="2">
    <source>
        <dbReference type="Proteomes" id="UP000516057"/>
    </source>
</evidence>
<proteinExistence type="predicted"/>
<name>A0A7H0HG04_9BURK</name>
<dbReference type="SUPFAM" id="SSF48452">
    <property type="entry name" value="TPR-like"/>
    <property type="match status" value="1"/>
</dbReference>
<protein>
    <recommendedName>
        <fullName evidence="3">Tetratricopeptide repeat protein</fullName>
    </recommendedName>
</protein>